<evidence type="ECO:0000313" key="2">
    <source>
        <dbReference type="EMBL" id="CAL1707687.1"/>
    </source>
</evidence>
<feature type="region of interest" description="Disordered" evidence="1">
    <location>
        <begin position="1"/>
        <end position="280"/>
    </location>
</feature>
<feature type="compositionally biased region" description="Polar residues" evidence="1">
    <location>
        <begin position="19"/>
        <end position="36"/>
    </location>
</feature>
<feature type="compositionally biased region" description="Low complexity" evidence="1">
    <location>
        <begin position="306"/>
        <end position="330"/>
    </location>
</feature>
<accession>A0ABP1DIL8</accession>
<evidence type="ECO:0000313" key="3">
    <source>
        <dbReference type="Proteomes" id="UP001497453"/>
    </source>
</evidence>
<feature type="compositionally biased region" description="Basic and acidic residues" evidence="1">
    <location>
        <begin position="44"/>
        <end position="60"/>
    </location>
</feature>
<keyword evidence="3" id="KW-1185">Reference proteome</keyword>
<feature type="compositionally biased region" description="Pro residues" evidence="1">
    <location>
        <begin position="218"/>
        <end position="228"/>
    </location>
</feature>
<protein>
    <submittedName>
        <fullName evidence="2">Uncharacterized protein</fullName>
    </submittedName>
</protein>
<dbReference type="Proteomes" id="UP001497453">
    <property type="component" value="Chromosome 4"/>
</dbReference>
<feature type="compositionally biased region" description="Polar residues" evidence="1">
    <location>
        <begin position="122"/>
        <end position="142"/>
    </location>
</feature>
<reference evidence="3" key="1">
    <citation type="submission" date="2024-04" db="EMBL/GenBank/DDBJ databases">
        <authorList>
            <person name="Shaw F."/>
            <person name="Minotto A."/>
        </authorList>
    </citation>
    <scope>NUCLEOTIDE SEQUENCE [LARGE SCALE GENOMIC DNA]</scope>
</reference>
<gene>
    <name evidence="2" type="ORF">GFSPODELE1_LOCUS6485</name>
</gene>
<organism evidence="2 3">
    <name type="scientific">Somion occarium</name>
    <dbReference type="NCBI Taxonomy" id="3059160"/>
    <lineage>
        <taxon>Eukaryota</taxon>
        <taxon>Fungi</taxon>
        <taxon>Dikarya</taxon>
        <taxon>Basidiomycota</taxon>
        <taxon>Agaricomycotina</taxon>
        <taxon>Agaricomycetes</taxon>
        <taxon>Polyporales</taxon>
        <taxon>Cerrenaceae</taxon>
        <taxon>Somion</taxon>
    </lineage>
</organism>
<feature type="compositionally biased region" description="Basic and acidic residues" evidence="1">
    <location>
        <begin position="230"/>
        <end position="246"/>
    </location>
</feature>
<feature type="region of interest" description="Disordered" evidence="1">
    <location>
        <begin position="302"/>
        <end position="354"/>
    </location>
</feature>
<feature type="compositionally biased region" description="Low complexity" evidence="1">
    <location>
        <begin position="345"/>
        <end position="354"/>
    </location>
</feature>
<feature type="compositionally biased region" description="Polar residues" evidence="1">
    <location>
        <begin position="93"/>
        <end position="103"/>
    </location>
</feature>
<dbReference type="EMBL" id="OZ037947">
    <property type="protein sequence ID" value="CAL1707687.1"/>
    <property type="molecule type" value="Genomic_DNA"/>
</dbReference>
<feature type="compositionally biased region" description="Polar residues" evidence="1">
    <location>
        <begin position="248"/>
        <end position="258"/>
    </location>
</feature>
<feature type="compositionally biased region" description="Polar residues" evidence="1">
    <location>
        <begin position="61"/>
        <end position="81"/>
    </location>
</feature>
<sequence>MPAKAHHRTGGGLVRTHSRTSSGSSNKANLGLQLTQKEPAPTRYADKQPKRNGHLYHEATSRNTSPVPRNNSRIRVQSKEQLQAHANRPAPLASNNKASTSKQKVGFTIASPSEGDDDEWVSSESGAATPLQNDSDAEQVTTPIEPPKPSIQLSTSRVNGFAIDEQPTPRARTPSLPRVDTARPPSPQRRDYASPALQTSHLAISLVHDTPPQQIHHSPPPQVAPPVPKARSETHSPPRRSPDHVHWQSRTRPPSTHSVAGRADSLRPHPLIRGHSYGQGILGPAKPAPLAPLTTVLAENAPAQMSTSTSPTAVSPALSSKTSSTSPALSRISPTMSEASRQLRRTSTSSVRSTATMPVIPSASQVQLTKAHHDRQRTLSTSSTFAALSGFGYRSTPSPPRTPMQQITVTFPLPDHSQEPVHPLLPPPYLSAHLTMLTYRNPLAESYERVMRAKQAL</sequence>
<evidence type="ECO:0000256" key="1">
    <source>
        <dbReference type="SAM" id="MobiDB-lite"/>
    </source>
</evidence>
<name>A0ABP1DIL8_9APHY</name>
<proteinExistence type="predicted"/>